<accession>A0A0F9J257</accession>
<sequence length="194" mass="21448">MPRFPKSQAQIAALAEQLWRGLLDNNAIFSQPPVHPILIRIRKLIYQSRHGNFLAAQAAAEQATTNKTEALENLIEALKDDIRYAENTVNFDDDKLKLIGWAGKKAKTPLAVPGQVRMLEAPKQGDGWVFLDWKAPADGGKPKAYKVQRRVRAGGDWAGVATAILSEITLVDQPEKTQLEYRVIAINKAGEGQP</sequence>
<protein>
    <recommendedName>
        <fullName evidence="2">Fibronectin type-III domain-containing protein</fullName>
    </recommendedName>
</protein>
<feature type="coiled-coil region" evidence="1">
    <location>
        <begin position="61"/>
        <end position="88"/>
    </location>
</feature>
<dbReference type="Gene3D" id="2.60.40.10">
    <property type="entry name" value="Immunoglobulins"/>
    <property type="match status" value="1"/>
</dbReference>
<dbReference type="InterPro" id="IPR003961">
    <property type="entry name" value="FN3_dom"/>
</dbReference>
<name>A0A0F9J257_9ZZZZ</name>
<gene>
    <name evidence="3" type="ORF">LCGC14_1808640</name>
</gene>
<evidence type="ECO:0000313" key="3">
    <source>
        <dbReference type="EMBL" id="KKM00016.1"/>
    </source>
</evidence>
<dbReference type="AlphaFoldDB" id="A0A0F9J257"/>
<feature type="domain" description="Fibronectin type-III" evidence="2">
    <location>
        <begin position="112"/>
        <end position="194"/>
    </location>
</feature>
<organism evidence="3">
    <name type="scientific">marine sediment metagenome</name>
    <dbReference type="NCBI Taxonomy" id="412755"/>
    <lineage>
        <taxon>unclassified sequences</taxon>
        <taxon>metagenomes</taxon>
        <taxon>ecological metagenomes</taxon>
    </lineage>
</organism>
<dbReference type="InterPro" id="IPR013783">
    <property type="entry name" value="Ig-like_fold"/>
</dbReference>
<comment type="caution">
    <text evidence="3">The sequence shown here is derived from an EMBL/GenBank/DDBJ whole genome shotgun (WGS) entry which is preliminary data.</text>
</comment>
<dbReference type="InterPro" id="IPR036116">
    <property type="entry name" value="FN3_sf"/>
</dbReference>
<proteinExistence type="predicted"/>
<evidence type="ECO:0000259" key="2">
    <source>
        <dbReference type="PROSITE" id="PS50853"/>
    </source>
</evidence>
<dbReference type="CDD" id="cd00063">
    <property type="entry name" value="FN3"/>
    <property type="match status" value="1"/>
</dbReference>
<dbReference type="SUPFAM" id="SSF49265">
    <property type="entry name" value="Fibronectin type III"/>
    <property type="match status" value="1"/>
</dbReference>
<reference evidence="3" key="1">
    <citation type="journal article" date="2015" name="Nature">
        <title>Complex archaea that bridge the gap between prokaryotes and eukaryotes.</title>
        <authorList>
            <person name="Spang A."/>
            <person name="Saw J.H."/>
            <person name="Jorgensen S.L."/>
            <person name="Zaremba-Niedzwiedzka K."/>
            <person name="Martijn J."/>
            <person name="Lind A.E."/>
            <person name="van Eijk R."/>
            <person name="Schleper C."/>
            <person name="Guy L."/>
            <person name="Ettema T.J."/>
        </authorList>
    </citation>
    <scope>NUCLEOTIDE SEQUENCE</scope>
</reference>
<evidence type="ECO:0000256" key="1">
    <source>
        <dbReference type="SAM" id="Coils"/>
    </source>
</evidence>
<keyword evidence="1" id="KW-0175">Coiled coil</keyword>
<dbReference type="PROSITE" id="PS50853">
    <property type="entry name" value="FN3"/>
    <property type="match status" value="1"/>
</dbReference>
<dbReference type="EMBL" id="LAZR01017532">
    <property type="protein sequence ID" value="KKM00016.1"/>
    <property type="molecule type" value="Genomic_DNA"/>
</dbReference>